<keyword evidence="1" id="KW-0472">Membrane</keyword>
<proteinExistence type="predicted"/>
<gene>
    <name evidence="2" type="ORF">HNQ88_004289</name>
</gene>
<dbReference type="Proteomes" id="UP001185092">
    <property type="component" value="Unassembled WGS sequence"/>
</dbReference>
<evidence type="ECO:0000256" key="1">
    <source>
        <dbReference type="SAM" id="Phobius"/>
    </source>
</evidence>
<reference evidence="2" key="1">
    <citation type="submission" date="2023-07" db="EMBL/GenBank/DDBJ databases">
        <title>Genomic Encyclopedia of Type Strains, Phase IV (KMG-IV): sequencing the most valuable type-strain genomes for metagenomic binning, comparative biology and taxonomic classification.</title>
        <authorList>
            <person name="Goeker M."/>
        </authorList>
    </citation>
    <scope>NUCLEOTIDE SEQUENCE</scope>
    <source>
        <strain evidence="2">DSM 26174</strain>
    </source>
</reference>
<feature type="transmembrane region" description="Helical" evidence="1">
    <location>
        <begin position="6"/>
        <end position="27"/>
    </location>
</feature>
<evidence type="ECO:0000313" key="3">
    <source>
        <dbReference type="Proteomes" id="UP001185092"/>
    </source>
</evidence>
<keyword evidence="3" id="KW-1185">Reference proteome</keyword>
<evidence type="ECO:0000313" key="2">
    <source>
        <dbReference type="EMBL" id="MDR6241211.1"/>
    </source>
</evidence>
<sequence>MEIAEFITISSAAITVIGCTNQVVLFLKKQA</sequence>
<dbReference type="EMBL" id="JAVDQD010000007">
    <property type="protein sequence ID" value="MDR6241211.1"/>
    <property type="molecule type" value="Genomic_DNA"/>
</dbReference>
<organism evidence="2 3">
    <name type="scientific">Aureibacter tunicatorum</name>
    <dbReference type="NCBI Taxonomy" id="866807"/>
    <lineage>
        <taxon>Bacteria</taxon>
        <taxon>Pseudomonadati</taxon>
        <taxon>Bacteroidota</taxon>
        <taxon>Cytophagia</taxon>
        <taxon>Cytophagales</taxon>
        <taxon>Persicobacteraceae</taxon>
        <taxon>Aureibacter</taxon>
    </lineage>
</organism>
<dbReference type="AlphaFoldDB" id="A0AAE4BTY1"/>
<accession>A0AAE4BTY1</accession>
<keyword evidence="1" id="KW-0812">Transmembrane</keyword>
<comment type="caution">
    <text evidence="2">The sequence shown here is derived from an EMBL/GenBank/DDBJ whole genome shotgun (WGS) entry which is preliminary data.</text>
</comment>
<keyword evidence="1" id="KW-1133">Transmembrane helix</keyword>
<protein>
    <submittedName>
        <fullName evidence="2">Uncharacterized protein</fullName>
    </submittedName>
</protein>
<name>A0AAE4BTY1_9BACT</name>